<accession>A0A419DDN8</accession>
<sequence length="112" mass="12629">MKIKEIFRIGGIMQSIGGPTIYLDRDNCVVHNKTKNEDAIILRLKRESDGEEGNVYLRVQDKFKGIKDQLLNWAFTSSSIMGLTLNQLESLDTNLKIESLNGKLTFHGTSSQ</sequence>
<protein>
    <submittedName>
        <fullName evidence="1">Uncharacterized protein</fullName>
    </submittedName>
</protein>
<dbReference type="EMBL" id="QZJW01000026">
    <property type="protein sequence ID" value="RJO61205.1"/>
    <property type="molecule type" value="Genomic_DNA"/>
</dbReference>
<evidence type="ECO:0000313" key="2">
    <source>
        <dbReference type="Proteomes" id="UP000285655"/>
    </source>
</evidence>
<dbReference type="Proteomes" id="UP000285655">
    <property type="component" value="Unassembled WGS sequence"/>
</dbReference>
<organism evidence="1 2">
    <name type="scientific">candidate division WS5 bacterium</name>
    <dbReference type="NCBI Taxonomy" id="2093353"/>
    <lineage>
        <taxon>Bacteria</taxon>
        <taxon>candidate division WS5</taxon>
    </lineage>
</organism>
<name>A0A419DDN8_9BACT</name>
<comment type="caution">
    <text evidence="1">The sequence shown here is derived from an EMBL/GenBank/DDBJ whole genome shotgun (WGS) entry which is preliminary data.</text>
</comment>
<evidence type="ECO:0000313" key="1">
    <source>
        <dbReference type="EMBL" id="RJO61205.1"/>
    </source>
</evidence>
<reference evidence="1 2" key="1">
    <citation type="journal article" date="2017" name="ISME J.">
        <title>Energy and carbon metabolisms in a deep terrestrial subsurface fluid microbial community.</title>
        <authorList>
            <person name="Momper L."/>
            <person name="Jungbluth S.P."/>
            <person name="Lee M.D."/>
            <person name="Amend J.P."/>
        </authorList>
    </citation>
    <scope>NUCLEOTIDE SEQUENCE [LARGE SCALE GENOMIC DNA]</scope>
    <source>
        <strain evidence="1">SURF_29</strain>
    </source>
</reference>
<dbReference type="AlphaFoldDB" id="A0A419DDN8"/>
<proteinExistence type="predicted"/>
<gene>
    <name evidence="1" type="ORF">C4544_03480</name>
</gene>